<evidence type="ECO:0000256" key="3">
    <source>
        <dbReference type="ARBA" id="ARBA00022801"/>
    </source>
</evidence>
<dbReference type="GO" id="GO:0003724">
    <property type="term" value="F:RNA helicase activity"/>
    <property type="evidence" value="ECO:0007669"/>
    <property type="project" value="UniProtKB-EC"/>
</dbReference>
<evidence type="ECO:0000313" key="11">
    <source>
        <dbReference type="Proteomes" id="UP000070412"/>
    </source>
</evidence>
<dbReference type="AlphaFoldDB" id="A0A131ZXY3"/>
<dbReference type="PROSITE" id="PS51194">
    <property type="entry name" value="HELICASE_CTER"/>
    <property type="match status" value="1"/>
</dbReference>
<evidence type="ECO:0000259" key="6">
    <source>
        <dbReference type="PROSITE" id="PS51192"/>
    </source>
</evidence>
<evidence type="ECO:0000256" key="2">
    <source>
        <dbReference type="ARBA" id="ARBA00022741"/>
    </source>
</evidence>
<dbReference type="InterPro" id="IPR011545">
    <property type="entry name" value="DEAD/DEAH_box_helicase_dom"/>
</dbReference>
<dbReference type="OrthoDB" id="196131at2759"/>
<sequence>MSSDIREYITNNDIRFENESDIPDSLLLDYQTDRRLSKTIHNRMLDLGFTNATPIQAISLPIALNGRDLIGISKTGSGKTLAFVLPSFIYLEKNPQPSFTNILIPEMLVLSPTRELALQTHDVFNKFEFFRSVCLYGGSSRHSQISEIKSKHPRAVIGTPGRIIDFLNSRIIDLKKCNYLVCDEADRLLDMGFYPQIEQILDCCPSSSNRQTLFFSATWDYKVQKLSKLMLKNDRVLISIGPLFTLNACPTIKQHLFLVEKSEKKKLLLRTILSEFAGMKLLIFTNTKRCCETMSNYVNKLGLTDCDYIHGDLSQENRQRVIRLFDNNKLMVIFATDVAARGLDINNINVVVNYDFPSLLENYVHRIGRCGRNGAKGLAFSFVDYSFLGNVKNHRQLIDIVESSGSSIPKEFML</sequence>
<evidence type="ECO:0000313" key="9">
    <source>
        <dbReference type="EMBL" id="KPM03722.1"/>
    </source>
</evidence>
<keyword evidence="2" id="KW-0547">Nucleotide-binding</keyword>
<dbReference type="InterPro" id="IPR001650">
    <property type="entry name" value="Helicase_C-like"/>
</dbReference>
<dbReference type="EC" id="3.6.4.13" evidence="1"/>
<dbReference type="GO" id="GO:0005524">
    <property type="term" value="F:ATP binding"/>
    <property type="evidence" value="ECO:0007669"/>
    <property type="project" value="UniProtKB-KW"/>
</dbReference>
<proteinExistence type="predicted"/>
<dbReference type="SUPFAM" id="SSF52540">
    <property type="entry name" value="P-loop containing nucleoside triphosphate hydrolases"/>
    <property type="match status" value="1"/>
</dbReference>
<gene>
    <name evidence="8" type="primary">SSS_279g</name>
    <name evidence="9" type="ORF">QR98_0021560</name>
    <name evidence="8" type="ORF">SSS_279</name>
</gene>
<evidence type="ECO:0000259" key="7">
    <source>
        <dbReference type="PROSITE" id="PS51194"/>
    </source>
</evidence>
<dbReference type="SMART" id="SM00490">
    <property type="entry name" value="HELICc"/>
    <property type="match status" value="1"/>
</dbReference>
<evidence type="ECO:0000256" key="1">
    <source>
        <dbReference type="ARBA" id="ARBA00012552"/>
    </source>
</evidence>
<dbReference type="CDD" id="cd00268">
    <property type="entry name" value="DEADc"/>
    <property type="match status" value="1"/>
</dbReference>
<dbReference type="Proteomes" id="UP000070412">
    <property type="component" value="Unassembled WGS sequence"/>
</dbReference>
<dbReference type="EMBL" id="JXLN01005918">
    <property type="protein sequence ID" value="KPM03722.1"/>
    <property type="molecule type" value="Genomic_DNA"/>
</dbReference>
<keyword evidence="5" id="KW-0067">ATP-binding</keyword>
<dbReference type="VEuPathDB" id="VectorBase:SSCA008764"/>
<evidence type="ECO:0000256" key="5">
    <source>
        <dbReference type="ARBA" id="ARBA00022840"/>
    </source>
</evidence>
<feature type="domain" description="Helicase C-terminal" evidence="7">
    <location>
        <begin position="251"/>
        <end position="414"/>
    </location>
</feature>
<reference evidence="10" key="4">
    <citation type="submission" date="2022-06" db="UniProtKB">
        <authorList>
            <consortium name="EnsemblMetazoa"/>
        </authorList>
    </citation>
    <scope>IDENTIFICATION</scope>
</reference>
<accession>A0A131ZXY3</accession>
<reference evidence="8" key="3">
    <citation type="submission" date="2020-01" db="EMBL/GenBank/DDBJ databases">
        <authorList>
            <person name="Korhonen P.K.K."/>
            <person name="Guangxu M.G."/>
            <person name="Wang T.W."/>
            <person name="Stroehlein A.J.S."/>
            <person name="Young N.D."/>
            <person name="Ang C.-S.A."/>
            <person name="Fernando D.W.F."/>
            <person name="Lu H.L."/>
            <person name="Taylor S.T."/>
            <person name="Ehtesham M.E.M."/>
            <person name="Najaraj S.H.N."/>
            <person name="Harsha G.H.G."/>
            <person name="Madugundu A.M."/>
            <person name="Renuse S.R."/>
            <person name="Holt D.H."/>
            <person name="Pandey A.P."/>
            <person name="Papenfuss A.P."/>
            <person name="Gasser R.B.G."/>
            <person name="Fischer K.F."/>
        </authorList>
    </citation>
    <scope>NUCLEOTIDE SEQUENCE</scope>
    <source>
        <strain evidence="8">SSS_KF_BRIS2020</strain>
    </source>
</reference>
<dbReference type="InterPro" id="IPR044742">
    <property type="entry name" value="DEAD/DEAH_RhlB"/>
</dbReference>
<dbReference type="CDD" id="cd18787">
    <property type="entry name" value="SF2_C_DEAD"/>
    <property type="match status" value="1"/>
</dbReference>
<evidence type="ECO:0000313" key="12">
    <source>
        <dbReference type="Proteomes" id="UP000616769"/>
    </source>
</evidence>
<reference evidence="9 12" key="1">
    <citation type="journal article" date="2015" name="Parasit. Vectors">
        <title>Draft genome of the scabies mite.</title>
        <authorList>
            <person name="Rider S.D.Jr."/>
            <person name="Morgan M.S."/>
            <person name="Arlian L.G."/>
        </authorList>
    </citation>
    <scope>NUCLEOTIDE SEQUENCE [LARGE SCALE GENOMIC DNA]</scope>
    <source>
        <strain evidence="9">Arlian Lab</strain>
    </source>
</reference>
<dbReference type="EMBL" id="WVUK01000047">
    <property type="protein sequence ID" value="KAF7495657.1"/>
    <property type="molecule type" value="Genomic_DNA"/>
</dbReference>
<organism evidence="9 12">
    <name type="scientific">Sarcoptes scabiei</name>
    <name type="common">Itch mite</name>
    <name type="synonym">Acarus scabiei</name>
    <dbReference type="NCBI Taxonomy" id="52283"/>
    <lineage>
        <taxon>Eukaryota</taxon>
        <taxon>Metazoa</taxon>
        <taxon>Ecdysozoa</taxon>
        <taxon>Arthropoda</taxon>
        <taxon>Chelicerata</taxon>
        <taxon>Arachnida</taxon>
        <taxon>Acari</taxon>
        <taxon>Acariformes</taxon>
        <taxon>Sarcoptiformes</taxon>
        <taxon>Astigmata</taxon>
        <taxon>Psoroptidia</taxon>
        <taxon>Sarcoptoidea</taxon>
        <taxon>Sarcoptidae</taxon>
        <taxon>Sarcoptinae</taxon>
        <taxon>Sarcoptes</taxon>
    </lineage>
</organism>
<dbReference type="Proteomes" id="UP000616769">
    <property type="component" value="Unassembled WGS sequence"/>
</dbReference>
<dbReference type="InterPro" id="IPR027417">
    <property type="entry name" value="P-loop_NTPase"/>
</dbReference>
<feature type="domain" description="Helicase ATP-binding" evidence="6">
    <location>
        <begin position="60"/>
        <end position="237"/>
    </location>
</feature>
<keyword evidence="11" id="KW-1185">Reference proteome</keyword>
<keyword evidence="4 9" id="KW-0347">Helicase</keyword>
<dbReference type="GO" id="GO:0016787">
    <property type="term" value="F:hydrolase activity"/>
    <property type="evidence" value="ECO:0007669"/>
    <property type="project" value="UniProtKB-KW"/>
</dbReference>
<name>A0A131ZXY3_SARSC</name>
<dbReference type="GO" id="GO:0003676">
    <property type="term" value="F:nucleic acid binding"/>
    <property type="evidence" value="ECO:0007669"/>
    <property type="project" value="InterPro"/>
</dbReference>
<reference evidence="11" key="2">
    <citation type="journal article" date="2020" name="PLoS Negl. Trop. Dis.">
        <title>High-quality nuclear genome for Sarcoptes scabiei-A critical resource for a neglected parasite.</title>
        <authorList>
            <person name="Korhonen P.K."/>
            <person name="Gasser R.B."/>
            <person name="Ma G."/>
            <person name="Wang T."/>
            <person name="Stroehlein A.J."/>
            <person name="Young N.D."/>
            <person name="Ang C.S."/>
            <person name="Fernando D.D."/>
            <person name="Lu H.C."/>
            <person name="Taylor S."/>
            <person name="Reynolds S.L."/>
            <person name="Mofiz E."/>
            <person name="Najaraj S.H."/>
            <person name="Gowda H."/>
            <person name="Madugundu A."/>
            <person name="Renuse S."/>
            <person name="Holt D."/>
            <person name="Pandey A."/>
            <person name="Papenfuss A.T."/>
            <person name="Fischer K."/>
        </authorList>
    </citation>
    <scope>NUCLEOTIDE SEQUENCE [LARGE SCALE GENOMIC DNA]</scope>
</reference>
<evidence type="ECO:0000313" key="8">
    <source>
        <dbReference type="EMBL" id="KAF7495657.1"/>
    </source>
</evidence>
<dbReference type="PROSITE" id="PS51192">
    <property type="entry name" value="HELICASE_ATP_BIND_1"/>
    <property type="match status" value="1"/>
</dbReference>
<dbReference type="PANTHER" id="PTHR47958">
    <property type="entry name" value="ATP-DEPENDENT RNA HELICASE DBP3"/>
    <property type="match status" value="1"/>
</dbReference>
<keyword evidence="3" id="KW-0378">Hydrolase</keyword>
<protein>
    <recommendedName>
        <fullName evidence="1">RNA helicase</fullName>
        <ecNumber evidence="1">3.6.4.13</ecNumber>
    </recommendedName>
</protein>
<dbReference type="Pfam" id="PF00271">
    <property type="entry name" value="Helicase_C"/>
    <property type="match status" value="1"/>
</dbReference>
<dbReference type="InterPro" id="IPR014001">
    <property type="entry name" value="Helicase_ATP-bd"/>
</dbReference>
<dbReference type="Pfam" id="PF00270">
    <property type="entry name" value="DEAD"/>
    <property type="match status" value="1"/>
</dbReference>
<dbReference type="EnsemblMetazoa" id="SSS_279s_mrna">
    <property type="protein sequence ID" value="KAF7495657.1"/>
    <property type="gene ID" value="SSS_279"/>
</dbReference>
<evidence type="ECO:0000313" key="10">
    <source>
        <dbReference type="EnsemblMetazoa" id="KAF7495657.1"/>
    </source>
</evidence>
<evidence type="ECO:0000256" key="4">
    <source>
        <dbReference type="ARBA" id="ARBA00022806"/>
    </source>
</evidence>
<dbReference type="Gene3D" id="3.40.50.300">
    <property type="entry name" value="P-loop containing nucleotide triphosphate hydrolases"/>
    <property type="match status" value="2"/>
</dbReference>
<dbReference type="SMART" id="SM00487">
    <property type="entry name" value="DEXDc"/>
    <property type="match status" value="1"/>
</dbReference>